<dbReference type="PANTHER" id="PTHR31650">
    <property type="entry name" value="O-ACYLTRANSFERASE (WSD1-LIKE) FAMILY PROTEIN"/>
    <property type="match status" value="1"/>
</dbReference>
<keyword evidence="8 11" id="KW-0443">Lipid metabolism</keyword>
<keyword evidence="5 11" id="KW-0444">Lipid biosynthesis</keyword>
<evidence type="ECO:0000256" key="3">
    <source>
        <dbReference type="ARBA" id="ARBA00009587"/>
    </source>
</evidence>
<dbReference type="NCBIfam" id="TIGR02946">
    <property type="entry name" value="acyl_WS_DGAT"/>
    <property type="match status" value="1"/>
</dbReference>
<comment type="caution">
    <text evidence="15">The sequence shown here is derived from an EMBL/GenBank/DDBJ whole genome shotgun (WGS) entry which is preliminary data.</text>
</comment>
<sequence>MVTEKRWINPLDAMFLWGESVETKMHVASLMPFTPPEGSGPEFLSELYEEILAAPVASPWNLRLTHPHVLRHPGQAWKVDDRFDIDYHVRRSALPSPGDERELGIVVSRLHSHQLDFTRPPWEVHLIEGLEGGRFALYTKVHHSLVDGYSAVRIQAKSMSKDPSDRDMPFFFSVSPSGPRKRTTPEEEPERVSLPTRAVRTATAPARAAVRLGGTLASTGLGTAKAVAGVELGSRAEGSELVAPGQAPRTILNARCGRNRRLATQQVELDRIRAVAKAAGGTVNDVVMAMCGGALRRYLLERDELPRKPLVAFLPVNIRPSGDTGGGNRVGATLASLATDREDARERLEAVISSTTSAKGQMTDLSQLGVLAYSGYLLGPGGLQVLSAMTGTSLPVPTSFNLCISNLPGPQTTHYLRGARLEAIYPMSIPVHGMALNITVESYDGHLDFGFIGCRDAVPSLQRVAVYAGDELELLEEAYAVG</sequence>
<feature type="domain" description="O-acyltransferase WSD1-like N-terminal" evidence="13">
    <location>
        <begin position="9"/>
        <end position="287"/>
    </location>
</feature>
<organism evidence="15 16">
    <name type="scientific">Nocardioides marmoribigeumensis</name>
    <dbReference type="NCBI Taxonomy" id="433649"/>
    <lineage>
        <taxon>Bacteria</taxon>
        <taxon>Bacillati</taxon>
        <taxon>Actinomycetota</taxon>
        <taxon>Actinomycetes</taxon>
        <taxon>Propionibacteriales</taxon>
        <taxon>Nocardioidaceae</taxon>
        <taxon>Nocardioides</taxon>
    </lineage>
</organism>
<comment type="pathway">
    <text evidence="1 11">Glycerolipid metabolism; triacylglycerol biosynthesis.</text>
</comment>
<dbReference type="Pfam" id="PF06974">
    <property type="entry name" value="WS_DGAT_C"/>
    <property type="match status" value="1"/>
</dbReference>
<feature type="domain" description="O-acyltransferase WSD1 C-terminal" evidence="14">
    <location>
        <begin position="327"/>
        <end position="475"/>
    </location>
</feature>
<evidence type="ECO:0000256" key="9">
    <source>
        <dbReference type="ARBA" id="ARBA00023315"/>
    </source>
</evidence>
<comment type="similarity">
    <text evidence="3 11">Belongs to the long-chain O-acyltransferase family.</text>
</comment>
<keyword evidence="16" id="KW-1185">Reference proteome</keyword>
<dbReference type="InterPro" id="IPR014292">
    <property type="entry name" value="Acyl_transf_WS/DGAT"/>
</dbReference>
<dbReference type="Pfam" id="PF03007">
    <property type="entry name" value="WS_DGAT_cat"/>
    <property type="match status" value="1"/>
</dbReference>
<evidence type="ECO:0000259" key="13">
    <source>
        <dbReference type="Pfam" id="PF03007"/>
    </source>
</evidence>
<evidence type="ECO:0000313" key="15">
    <source>
        <dbReference type="EMBL" id="MDR7362581.1"/>
    </source>
</evidence>
<evidence type="ECO:0000256" key="2">
    <source>
        <dbReference type="ARBA" id="ARBA00005189"/>
    </source>
</evidence>
<evidence type="ECO:0000256" key="12">
    <source>
        <dbReference type="SAM" id="MobiDB-lite"/>
    </source>
</evidence>
<feature type="region of interest" description="Disordered" evidence="12">
    <location>
        <begin position="160"/>
        <end position="197"/>
    </location>
</feature>
<evidence type="ECO:0000256" key="8">
    <source>
        <dbReference type="ARBA" id="ARBA00023098"/>
    </source>
</evidence>
<keyword evidence="6 11" id="KW-0808">Transferase</keyword>
<dbReference type="EMBL" id="JAVDYG010000001">
    <property type="protein sequence ID" value="MDR7362581.1"/>
    <property type="molecule type" value="Genomic_DNA"/>
</dbReference>
<evidence type="ECO:0000256" key="11">
    <source>
        <dbReference type="RuleBase" id="RU361241"/>
    </source>
</evidence>
<dbReference type="SUPFAM" id="SSF52777">
    <property type="entry name" value="CoA-dependent acyltransferases"/>
    <property type="match status" value="1"/>
</dbReference>
<accession>A0ABU2BVB6</accession>
<keyword evidence="9 11" id="KW-0012">Acyltransferase</keyword>
<evidence type="ECO:0000313" key="16">
    <source>
        <dbReference type="Proteomes" id="UP001183648"/>
    </source>
</evidence>
<evidence type="ECO:0000259" key="14">
    <source>
        <dbReference type="Pfam" id="PF06974"/>
    </source>
</evidence>
<comment type="catalytic activity">
    <reaction evidence="10 11">
        <text>an acyl-CoA + a 1,2-diacyl-sn-glycerol = a triacyl-sn-glycerol + CoA</text>
        <dbReference type="Rhea" id="RHEA:10868"/>
        <dbReference type="ChEBI" id="CHEBI:17815"/>
        <dbReference type="ChEBI" id="CHEBI:57287"/>
        <dbReference type="ChEBI" id="CHEBI:58342"/>
        <dbReference type="ChEBI" id="CHEBI:64615"/>
        <dbReference type="EC" id="2.3.1.20"/>
    </reaction>
</comment>
<dbReference type="InterPro" id="IPR009721">
    <property type="entry name" value="O-acyltransferase_WSD1_C"/>
</dbReference>
<keyword evidence="7 11" id="KW-0319">Glycerol metabolism</keyword>
<dbReference type="RefSeq" id="WP_310301886.1">
    <property type="nucleotide sequence ID" value="NZ_BAAAPS010000008.1"/>
</dbReference>
<comment type="pathway">
    <text evidence="2">Lipid metabolism.</text>
</comment>
<dbReference type="PANTHER" id="PTHR31650:SF1">
    <property type="entry name" value="WAX ESTER SYNTHASE_DIACYLGLYCEROL ACYLTRANSFERASE 4-RELATED"/>
    <property type="match status" value="1"/>
</dbReference>
<gene>
    <name evidence="15" type="ORF">J2S63_002134</name>
</gene>
<evidence type="ECO:0000256" key="5">
    <source>
        <dbReference type="ARBA" id="ARBA00022516"/>
    </source>
</evidence>
<dbReference type="InterPro" id="IPR045034">
    <property type="entry name" value="O-acyltransferase_WSD1-like"/>
</dbReference>
<protein>
    <recommendedName>
        <fullName evidence="4 11">Diacylglycerol O-acyltransferase</fullName>
        <ecNumber evidence="4 11">2.3.1.20</ecNumber>
    </recommendedName>
</protein>
<dbReference type="EC" id="2.3.1.20" evidence="4 11"/>
<proteinExistence type="inferred from homology"/>
<reference evidence="15 16" key="1">
    <citation type="submission" date="2023-07" db="EMBL/GenBank/DDBJ databases">
        <title>Sequencing the genomes of 1000 actinobacteria strains.</title>
        <authorList>
            <person name="Klenk H.-P."/>
        </authorList>
    </citation>
    <scope>NUCLEOTIDE SEQUENCE [LARGE SCALE GENOMIC DNA]</scope>
    <source>
        <strain evidence="15 16">DSM 19426</strain>
    </source>
</reference>
<evidence type="ECO:0000256" key="4">
    <source>
        <dbReference type="ARBA" id="ARBA00013244"/>
    </source>
</evidence>
<dbReference type="InterPro" id="IPR004255">
    <property type="entry name" value="O-acyltransferase_WSD1_N"/>
</dbReference>
<dbReference type="Proteomes" id="UP001183648">
    <property type="component" value="Unassembled WGS sequence"/>
</dbReference>
<evidence type="ECO:0000256" key="6">
    <source>
        <dbReference type="ARBA" id="ARBA00022679"/>
    </source>
</evidence>
<evidence type="ECO:0000256" key="10">
    <source>
        <dbReference type="ARBA" id="ARBA00048109"/>
    </source>
</evidence>
<evidence type="ECO:0000256" key="7">
    <source>
        <dbReference type="ARBA" id="ARBA00022798"/>
    </source>
</evidence>
<name>A0ABU2BVB6_9ACTN</name>
<dbReference type="GO" id="GO:0016746">
    <property type="term" value="F:acyltransferase activity"/>
    <property type="evidence" value="ECO:0007669"/>
    <property type="project" value="UniProtKB-KW"/>
</dbReference>
<evidence type="ECO:0000256" key="1">
    <source>
        <dbReference type="ARBA" id="ARBA00004771"/>
    </source>
</evidence>